<evidence type="ECO:0000256" key="2">
    <source>
        <dbReference type="ARBA" id="ARBA00023125"/>
    </source>
</evidence>
<dbReference type="PANTHER" id="PTHR43537">
    <property type="entry name" value="TRANSCRIPTIONAL REGULATOR, GNTR FAMILY"/>
    <property type="match status" value="1"/>
</dbReference>
<dbReference type="RefSeq" id="WP_209975821.1">
    <property type="nucleotide sequence ID" value="NZ_JAGGLB010000022.1"/>
</dbReference>
<dbReference type="InterPro" id="IPR008920">
    <property type="entry name" value="TF_FadR/GntR_C"/>
</dbReference>
<gene>
    <name evidence="5" type="ORF">J2Z66_005578</name>
</gene>
<keyword evidence="3" id="KW-0804">Transcription</keyword>
<dbReference type="InterPro" id="IPR000524">
    <property type="entry name" value="Tscrpt_reg_HTH_GntR"/>
</dbReference>
<protein>
    <submittedName>
        <fullName evidence="5">GntR family transcriptional repressor for pyruvate dehydrogenase complex</fullName>
    </submittedName>
</protein>
<dbReference type="Gene3D" id="1.20.120.530">
    <property type="entry name" value="GntR ligand-binding domain-like"/>
    <property type="match status" value="1"/>
</dbReference>
<feature type="domain" description="HTH gntR-type" evidence="4">
    <location>
        <begin position="7"/>
        <end position="75"/>
    </location>
</feature>
<dbReference type="PROSITE" id="PS50949">
    <property type="entry name" value="HTH_GNTR"/>
    <property type="match status" value="1"/>
</dbReference>
<dbReference type="Pfam" id="PF00392">
    <property type="entry name" value="GntR"/>
    <property type="match status" value="1"/>
</dbReference>
<evidence type="ECO:0000313" key="5">
    <source>
        <dbReference type="EMBL" id="MBP1993952.1"/>
    </source>
</evidence>
<dbReference type="SMART" id="SM00345">
    <property type="entry name" value="HTH_GNTR"/>
    <property type="match status" value="1"/>
</dbReference>
<sequence>MQSIKKETLTQQVSEGIKAFIENNELKPGDKLPFEKEFIVRFGVSRTVVREALKSLEVLGVVELKPGDGIYVAHHSLKDITDQISFHWQRSPKTMKELLAVRKILEMAAIEMAINDYEPERIAPMEAWILRMEEKIRKGSVPAEEDFQFHRALFKASGNEMLFQLSDFLYGFFENAEQEQQPEKVQSSPKSLQEHKEILHWIHSRDIVKAKESLQQHLLPLEDAWGAKE</sequence>
<accession>A0ABS4J294</accession>
<comment type="caution">
    <text evidence="5">The sequence shown here is derived from an EMBL/GenBank/DDBJ whole genome shotgun (WGS) entry which is preliminary data.</text>
</comment>
<dbReference type="InterPro" id="IPR036388">
    <property type="entry name" value="WH-like_DNA-bd_sf"/>
</dbReference>
<dbReference type="InterPro" id="IPR036390">
    <property type="entry name" value="WH_DNA-bd_sf"/>
</dbReference>
<dbReference type="SMART" id="SM00895">
    <property type="entry name" value="FCD"/>
    <property type="match status" value="1"/>
</dbReference>
<reference evidence="5 6" key="1">
    <citation type="submission" date="2021-03" db="EMBL/GenBank/DDBJ databases">
        <title>Genomic Encyclopedia of Type Strains, Phase IV (KMG-IV): sequencing the most valuable type-strain genomes for metagenomic binning, comparative biology and taxonomic classification.</title>
        <authorList>
            <person name="Goeker M."/>
        </authorList>
    </citation>
    <scope>NUCLEOTIDE SEQUENCE [LARGE SCALE GENOMIC DNA]</scope>
    <source>
        <strain evidence="5 6">DSM 26048</strain>
    </source>
</reference>
<evidence type="ECO:0000256" key="3">
    <source>
        <dbReference type="ARBA" id="ARBA00023163"/>
    </source>
</evidence>
<name>A0ABS4J294_9BACL</name>
<dbReference type="InterPro" id="IPR011711">
    <property type="entry name" value="GntR_C"/>
</dbReference>
<keyword evidence="2" id="KW-0238">DNA-binding</keyword>
<dbReference type="PRINTS" id="PR00035">
    <property type="entry name" value="HTHGNTR"/>
</dbReference>
<keyword evidence="5" id="KW-0670">Pyruvate</keyword>
<evidence type="ECO:0000256" key="1">
    <source>
        <dbReference type="ARBA" id="ARBA00023015"/>
    </source>
</evidence>
<dbReference type="EMBL" id="JAGGLB010000022">
    <property type="protein sequence ID" value="MBP1993952.1"/>
    <property type="molecule type" value="Genomic_DNA"/>
</dbReference>
<dbReference type="Pfam" id="PF07729">
    <property type="entry name" value="FCD"/>
    <property type="match status" value="1"/>
</dbReference>
<dbReference type="PANTHER" id="PTHR43537:SF5">
    <property type="entry name" value="UXU OPERON TRANSCRIPTIONAL REGULATOR"/>
    <property type="match status" value="1"/>
</dbReference>
<dbReference type="Gene3D" id="1.10.10.10">
    <property type="entry name" value="Winged helix-like DNA-binding domain superfamily/Winged helix DNA-binding domain"/>
    <property type="match status" value="1"/>
</dbReference>
<keyword evidence="6" id="KW-1185">Reference proteome</keyword>
<organism evidence="5 6">
    <name type="scientific">Paenibacillus eucommiae</name>
    <dbReference type="NCBI Taxonomy" id="1355755"/>
    <lineage>
        <taxon>Bacteria</taxon>
        <taxon>Bacillati</taxon>
        <taxon>Bacillota</taxon>
        <taxon>Bacilli</taxon>
        <taxon>Bacillales</taxon>
        <taxon>Paenibacillaceae</taxon>
        <taxon>Paenibacillus</taxon>
    </lineage>
</organism>
<dbReference type="Proteomes" id="UP001519287">
    <property type="component" value="Unassembled WGS sequence"/>
</dbReference>
<evidence type="ECO:0000313" key="6">
    <source>
        <dbReference type="Proteomes" id="UP001519287"/>
    </source>
</evidence>
<keyword evidence="1" id="KW-0805">Transcription regulation</keyword>
<evidence type="ECO:0000259" key="4">
    <source>
        <dbReference type="PROSITE" id="PS50949"/>
    </source>
</evidence>
<dbReference type="SUPFAM" id="SSF46785">
    <property type="entry name" value="Winged helix' DNA-binding domain"/>
    <property type="match status" value="1"/>
</dbReference>
<proteinExistence type="predicted"/>
<dbReference type="SUPFAM" id="SSF48008">
    <property type="entry name" value="GntR ligand-binding domain-like"/>
    <property type="match status" value="1"/>
</dbReference>
<dbReference type="CDD" id="cd07377">
    <property type="entry name" value="WHTH_GntR"/>
    <property type="match status" value="1"/>
</dbReference>